<evidence type="ECO:0000259" key="1">
    <source>
        <dbReference type="SMART" id="SM00901"/>
    </source>
</evidence>
<evidence type="ECO:0000313" key="2">
    <source>
        <dbReference type="EMBL" id="SEF84085.1"/>
    </source>
</evidence>
<evidence type="ECO:0000313" key="3">
    <source>
        <dbReference type="Proteomes" id="UP000236743"/>
    </source>
</evidence>
<dbReference type="RefSeq" id="WP_103871475.1">
    <property type="nucleotide sequence ID" value="NZ_FNUY01000002.1"/>
</dbReference>
<gene>
    <name evidence="2" type="ORF">SAMN04488115_102220</name>
</gene>
<dbReference type="EMBL" id="FNUY01000002">
    <property type="protein sequence ID" value="SEF84085.1"/>
    <property type="molecule type" value="Genomic_DNA"/>
</dbReference>
<keyword evidence="3" id="KW-1185">Reference proteome</keyword>
<dbReference type="Proteomes" id="UP000236743">
    <property type="component" value="Unassembled WGS sequence"/>
</dbReference>
<dbReference type="Pfam" id="PF08867">
    <property type="entry name" value="FRG"/>
    <property type="match status" value="1"/>
</dbReference>
<proteinExistence type="predicted"/>
<dbReference type="AlphaFoldDB" id="A0A1H5V9N0"/>
<organism evidence="2 3">
    <name type="scientific">Bosea lathyri</name>
    <dbReference type="NCBI Taxonomy" id="1036778"/>
    <lineage>
        <taxon>Bacteria</taxon>
        <taxon>Pseudomonadati</taxon>
        <taxon>Pseudomonadota</taxon>
        <taxon>Alphaproteobacteria</taxon>
        <taxon>Hyphomicrobiales</taxon>
        <taxon>Boseaceae</taxon>
        <taxon>Bosea</taxon>
    </lineage>
</organism>
<accession>A0A1H5V9N0</accession>
<dbReference type="OrthoDB" id="9816036at2"/>
<protein>
    <submittedName>
        <fullName evidence="2">FRG domain-containing protein</fullName>
    </submittedName>
</protein>
<dbReference type="SMART" id="SM00901">
    <property type="entry name" value="FRG"/>
    <property type="match status" value="1"/>
</dbReference>
<feature type="domain" description="FRG" evidence="1">
    <location>
        <begin position="107"/>
        <end position="245"/>
    </location>
</feature>
<reference evidence="2 3" key="1">
    <citation type="submission" date="2016-10" db="EMBL/GenBank/DDBJ databases">
        <authorList>
            <person name="de Groot N.N."/>
        </authorList>
    </citation>
    <scope>NUCLEOTIDE SEQUENCE [LARGE SCALE GENOMIC DNA]</scope>
    <source>
        <strain evidence="2 3">DSM 26656</strain>
    </source>
</reference>
<name>A0A1H5V9N0_9HYPH</name>
<sequence>MTSFDREPLHLTNAHWYEDRLSVAADIPSLHDVGEGGTYIDRQFGNAWSWTPAPGAALYGRTQAVPRGPFDDGEAVLRVPFRRIPVIDLHSVDEVLAFGSGNASKDPSVIGMWRGQSRHWTLKRESVDKLRLYGDLEADEPSLLPSAARKDIYFPSMFETWSGLIDIYVDEHLKDLAVFDASQSESRRQQAASFRASYNYRGWGLATAQHYGLPSVGLDLTSDIMVALYFALHRFETNPSTGAMSVRRATDEDDPIIYGLGVFENDLLEDEKLAPAWLNCARPKAQKAFFFGSAWGDSVNRAADRVYVAARLRGHASWTSPLNTEAIFPSASDDAFLAFLLRSRERFASTAVVDLLKWVYFAAG</sequence>
<dbReference type="InterPro" id="IPR014966">
    <property type="entry name" value="FRG-dom"/>
</dbReference>